<protein>
    <submittedName>
        <fullName evidence="4">Acyl carrier protein</fullName>
    </submittedName>
</protein>
<proteinExistence type="predicted"/>
<dbReference type="AlphaFoldDB" id="A0AAE2ZKH2"/>
<evidence type="ECO:0000256" key="2">
    <source>
        <dbReference type="ARBA" id="ARBA00022553"/>
    </source>
</evidence>
<dbReference type="PROSITE" id="PS50075">
    <property type="entry name" value="CARRIER"/>
    <property type="match status" value="1"/>
</dbReference>
<dbReference type="RefSeq" id="WP_220228350.1">
    <property type="nucleotide sequence ID" value="NZ_JAICBX010000002.1"/>
</dbReference>
<evidence type="ECO:0000313" key="4">
    <source>
        <dbReference type="EMBL" id="MBW8637664.1"/>
    </source>
</evidence>
<name>A0AAE2ZKH2_9HYPH</name>
<dbReference type="Gene3D" id="1.10.1200.10">
    <property type="entry name" value="ACP-like"/>
    <property type="match status" value="1"/>
</dbReference>
<comment type="caution">
    <text evidence="4">The sequence shown here is derived from an EMBL/GenBank/DDBJ whole genome shotgun (WGS) entry which is preliminary data.</text>
</comment>
<dbReference type="InterPro" id="IPR006162">
    <property type="entry name" value="Ppantetheine_attach_site"/>
</dbReference>
<dbReference type="GO" id="GO:0031177">
    <property type="term" value="F:phosphopantetheine binding"/>
    <property type="evidence" value="ECO:0007669"/>
    <property type="project" value="InterPro"/>
</dbReference>
<dbReference type="PROSITE" id="PS00012">
    <property type="entry name" value="PHOSPHOPANTETHEINE"/>
    <property type="match status" value="1"/>
</dbReference>
<evidence type="ECO:0000256" key="1">
    <source>
        <dbReference type="ARBA" id="ARBA00022450"/>
    </source>
</evidence>
<dbReference type="SMART" id="SM00823">
    <property type="entry name" value="PKS_PP"/>
    <property type="match status" value="1"/>
</dbReference>
<evidence type="ECO:0000313" key="5">
    <source>
        <dbReference type="Proteomes" id="UP001196509"/>
    </source>
</evidence>
<dbReference type="SUPFAM" id="SSF47336">
    <property type="entry name" value="ACP-like"/>
    <property type="match status" value="1"/>
</dbReference>
<evidence type="ECO:0000259" key="3">
    <source>
        <dbReference type="PROSITE" id="PS50075"/>
    </source>
</evidence>
<dbReference type="InterPro" id="IPR036736">
    <property type="entry name" value="ACP-like_sf"/>
</dbReference>
<organism evidence="4 5">
    <name type="scientific">Flavimaribacter sediminis</name>
    <dbReference type="NCBI Taxonomy" id="2865987"/>
    <lineage>
        <taxon>Bacteria</taxon>
        <taxon>Pseudomonadati</taxon>
        <taxon>Pseudomonadota</taxon>
        <taxon>Alphaproteobacteria</taxon>
        <taxon>Hyphomicrobiales</taxon>
        <taxon>Rhizobiaceae</taxon>
        <taxon>Flavimaribacter</taxon>
    </lineage>
</organism>
<gene>
    <name evidence="4" type="ORF">K1W69_10745</name>
</gene>
<sequence>MPVTLYPAHSAVPSIGQVTLEVASIWAKALNIDDVGPDEDFFDLGGHSMIAAGILGDVAQRFGCALALPDMIDANTPSLMARLIMERRSGAFERAA</sequence>
<keyword evidence="2" id="KW-0597">Phosphoprotein</keyword>
<dbReference type="Proteomes" id="UP001196509">
    <property type="component" value="Unassembled WGS sequence"/>
</dbReference>
<dbReference type="InterPro" id="IPR009081">
    <property type="entry name" value="PP-bd_ACP"/>
</dbReference>
<accession>A0AAE2ZKH2</accession>
<dbReference type="Pfam" id="PF00550">
    <property type="entry name" value="PP-binding"/>
    <property type="match status" value="1"/>
</dbReference>
<keyword evidence="5" id="KW-1185">Reference proteome</keyword>
<feature type="domain" description="Carrier" evidence="3">
    <location>
        <begin position="13"/>
        <end position="88"/>
    </location>
</feature>
<dbReference type="EMBL" id="JAICBX010000002">
    <property type="protein sequence ID" value="MBW8637664.1"/>
    <property type="molecule type" value="Genomic_DNA"/>
</dbReference>
<reference evidence="4" key="1">
    <citation type="submission" date="2021-08" db="EMBL/GenBank/DDBJ databases">
        <title>Hoeflea bacterium WL0058 sp. nov., isolated from the sediment.</title>
        <authorList>
            <person name="Wang L."/>
            <person name="Zhang D."/>
        </authorList>
    </citation>
    <scope>NUCLEOTIDE SEQUENCE</scope>
    <source>
        <strain evidence="4">WL0058</strain>
    </source>
</reference>
<keyword evidence="1" id="KW-0596">Phosphopantetheine</keyword>
<dbReference type="InterPro" id="IPR020806">
    <property type="entry name" value="PKS_PP-bd"/>
</dbReference>